<dbReference type="Gene3D" id="3.40.50.300">
    <property type="entry name" value="P-loop containing nucleotide triphosphate hydrolases"/>
    <property type="match status" value="1"/>
</dbReference>
<gene>
    <name evidence="2" type="primary">acoR</name>
    <name evidence="2" type="ORF">JSE7799_00508</name>
</gene>
<name>A0A0M7B6I0_9RHOB</name>
<evidence type="ECO:0000259" key="1">
    <source>
        <dbReference type="Pfam" id="PF00158"/>
    </source>
</evidence>
<dbReference type="GO" id="GO:0005524">
    <property type="term" value="F:ATP binding"/>
    <property type="evidence" value="ECO:0007669"/>
    <property type="project" value="InterPro"/>
</dbReference>
<feature type="domain" description="Sigma-54 factor interaction" evidence="1">
    <location>
        <begin position="121"/>
        <end position="160"/>
    </location>
</feature>
<proteinExistence type="predicted"/>
<dbReference type="RefSeq" id="WP_306455388.1">
    <property type="nucleotide sequence ID" value="NZ_CYPR01000026.1"/>
</dbReference>
<dbReference type="GO" id="GO:0006355">
    <property type="term" value="P:regulation of DNA-templated transcription"/>
    <property type="evidence" value="ECO:0007669"/>
    <property type="project" value="InterPro"/>
</dbReference>
<dbReference type="Proteomes" id="UP000049455">
    <property type="component" value="Unassembled WGS sequence"/>
</dbReference>
<organism evidence="2 3">
    <name type="scientific">Jannaschia seosinensis</name>
    <dbReference type="NCBI Taxonomy" id="313367"/>
    <lineage>
        <taxon>Bacteria</taxon>
        <taxon>Pseudomonadati</taxon>
        <taxon>Pseudomonadota</taxon>
        <taxon>Alphaproteobacteria</taxon>
        <taxon>Rhodobacterales</taxon>
        <taxon>Roseobacteraceae</taxon>
        <taxon>Jannaschia</taxon>
    </lineage>
</organism>
<dbReference type="InterPro" id="IPR002078">
    <property type="entry name" value="Sigma_54_int"/>
</dbReference>
<dbReference type="AlphaFoldDB" id="A0A0M7B6I0"/>
<evidence type="ECO:0000313" key="3">
    <source>
        <dbReference type="Proteomes" id="UP000049455"/>
    </source>
</evidence>
<keyword evidence="3" id="KW-1185">Reference proteome</keyword>
<dbReference type="STRING" id="313367.JSE7799_00508"/>
<sequence length="249" mass="26489">MANLMAESRRDWVLRVSDSPEFLDVEPEAAVRLDGAGRVLGYTRTARRLFPEGAPILGQRIDTVLGLTVDDLPDLMRDRPPEDRIIEMQDGGAIFGHAIAPQAPRTPPREARSGGALAGLAGGDPAMTQVLAQAAKLARSSVPLLLTGETGTGKTRLAGGHTAGTVLGLLNLNCAGLTRAALREACHKVSEPTTRLLRRFEELPEDVADTLAALLDGNGCLRPVSTSCDAPWGYCPSGWCRRPRAKPLA</sequence>
<dbReference type="EMBL" id="CYPR01000026">
    <property type="protein sequence ID" value="CUH20291.1"/>
    <property type="molecule type" value="Genomic_DNA"/>
</dbReference>
<dbReference type="Pfam" id="PF00158">
    <property type="entry name" value="Sigma54_activat"/>
    <property type="match status" value="1"/>
</dbReference>
<accession>A0A0M7B6I0</accession>
<dbReference type="InterPro" id="IPR027417">
    <property type="entry name" value="P-loop_NTPase"/>
</dbReference>
<dbReference type="SUPFAM" id="SSF52540">
    <property type="entry name" value="P-loop containing nucleoside triphosphate hydrolases"/>
    <property type="match status" value="1"/>
</dbReference>
<dbReference type="PROSITE" id="PS00675">
    <property type="entry name" value="SIGMA54_INTERACT_1"/>
    <property type="match status" value="1"/>
</dbReference>
<protein>
    <submittedName>
        <fullName evidence="2">Acetoin catabolism regulatory protein</fullName>
    </submittedName>
</protein>
<evidence type="ECO:0000313" key="2">
    <source>
        <dbReference type="EMBL" id="CUH20291.1"/>
    </source>
</evidence>
<reference evidence="2 3" key="1">
    <citation type="submission" date="2015-09" db="EMBL/GenBank/DDBJ databases">
        <authorList>
            <person name="Jackson K.R."/>
            <person name="Lunt B.L."/>
            <person name="Fisher J.N.B."/>
            <person name="Gardner A.V."/>
            <person name="Bailey M.E."/>
            <person name="Deus L.M."/>
            <person name="Earl A.S."/>
            <person name="Gibby P.D."/>
            <person name="Hartmann K.A."/>
            <person name="Liu J.E."/>
            <person name="Manci A.M."/>
            <person name="Nielsen D.A."/>
            <person name="Solomon M.B."/>
            <person name="Breakwell D.P."/>
            <person name="Burnett S.H."/>
            <person name="Grose J.H."/>
        </authorList>
    </citation>
    <scope>NUCLEOTIDE SEQUENCE [LARGE SCALE GENOMIC DNA]</scope>
    <source>
        <strain evidence="2 3">CECT 7799</strain>
    </source>
</reference>
<dbReference type="InterPro" id="IPR025662">
    <property type="entry name" value="Sigma_54_int_dom_ATP-bd_1"/>
</dbReference>